<name>A0A2Z4LRJ1_9FLAO</name>
<dbReference type="RefSeq" id="WP_123877377.1">
    <property type="nucleotide sequence ID" value="NZ_CP030104.1"/>
</dbReference>
<sequence>MPNEKRRIPKYLMMKKTIVLFLIATGLSSFASKPEKNPVENGSITVTVNGIEKQKGQIVFMLFDREEGFPKEVDKAFKKGIVSTFDTSATYTFENIPNGKYAIAVFQDENKDGEIETNFIGMPKEPVGASNMTKMGKPSFSKCAVQLQEPSKSIRLKFII</sequence>
<evidence type="ECO:0000313" key="3">
    <source>
        <dbReference type="Proteomes" id="UP000248536"/>
    </source>
</evidence>
<dbReference type="Proteomes" id="UP000248536">
    <property type="component" value="Chromosome"/>
</dbReference>
<dbReference type="OrthoDB" id="9788332at2"/>
<accession>A0A2Z4LRJ1</accession>
<protein>
    <recommendedName>
        <fullName evidence="4">DUF2141 domain-containing protein</fullName>
    </recommendedName>
</protein>
<evidence type="ECO:0000256" key="1">
    <source>
        <dbReference type="SAM" id="SignalP"/>
    </source>
</evidence>
<keyword evidence="1" id="KW-0732">Signal</keyword>
<reference evidence="2 3" key="1">
    <citation type="submission" date="2018-06" db="EMBL/GenBank/DDBJ databases">
        <title>Spongiibacterium sp. HME9304 Genome sequencing and assembly.</title>
        <authorList>
            <person name="Kang H."/>
            <person name="Kim H."/>
            <person name="Joh K."/>
        </authorList>
    </citation>
    <scope>NUCLEOTIDE SEQUENCE [LARGE SCALE GENOMIC DNA]</scope>
    <source>
        <strain evidence="2 3">HME9304</strain>
    </source>
</reference>
<proteinExistence type="predicted"/>
<feature type="chain" id="PRO_5016239926" description="DUF2141 domain-containing protein" evidence="1">
    <location>
        <begin position="32"/>
        <end position="160"/>
    </location>
</feature>
<evidence type="ECO:0008006" key="4">
    <source>
        <dbReference type="Google" id="ProtNLM"/>
    </source>
</evidence>
<evidence type="ECO:0000313" key="2">
    <source>
        <dbReference type="EMBL" id="AWX44392.1"/>
    </source>
</evidence>
<keyword evidence="3" id="KW-1185">Reference proteome</keyword>
<organism evidence="2 3">
    <name type="scientific">Flagellimonas maritima</name>
    <dbReference type="NCBI Taxonomy" id="1383885"/>
    <lineage>
        <taxon>Bacteria</taxon>
        <taxon>Pseudomonadati</taxon>
        <taxon>Bacteroidota</taxon>
        <taxon>Flavobacteriia</taxon>
        <taxon>Flavobacteriales</taxon>
        <taxon>Flavobacteriaceae</taxon>
        <taxon>Flagellimonas</taxon>
    </lineage>
</organism>
<feature type="signal peptide" evidence="1">
    <location>
        <begin position="1"/>
        <end position="31"/>
    </location>
</feature>
<dbReference type="EMBL" id="CP030104">
    <property type="protein sequence ID" value="AWX44392.1"/>
    <property type="molecule type" value="Genomic_DNA"/>
</dbReference>
<dbReference type="Pfam" id="PF09912">
    <property type="entry name" value="DUF2141"/>
    <property type="match status" value="1"/>
</dbReference>
<gene>
    <name evidence="2" type="ORF">HME9304_01392</name>
</gene>
<dbReference type="AlphaFoldDB" id="A0A2Z4LRJ1"/>
<dbReference type="InterPro" id="IPR018673">
    <property type="entry name" value="DUF2141"/>
</dbReference>
<dbReference type="KEGG" id="spon:HME9304_01392"/>